<accession>D7BCR1</accession>
<dbReference type="HOGENOM" id="CLU_244843_0_0_0"/>
<keyword evidence="3" id="KW-1185">Reference proteome</keyword>
<organism evidence="2 3">
    <name type="scientific">Allomeiothermus silvanus (strain ATCC 700542 / DSM 9946 / NBRC 106475 / NCIMB 13440 / VI-R2)</name>
    <name type="common">Thermus silvanus</name>
    <dbReference type="NCBI Taxonomy" id="526227"/>
    <lineage>
        <taxon>Bacteria</taxon>
        <taxon>Thermotogati</taxon>
        <taxon>Deinococcota</taxon>
        <taxon>Deinococci</taxon>
        <taxon>Thermales</taxon>
        <taxon>Thermaceae</taxon>
        <taxon>Allomeiothermus</taxon>
    </lineage>
</organism>
<evidence type="ECO:0000256" key="1">
    <source>
        <dbReference type="SAM" id="SignalP"/>
    </source>
</evidence>
<feature type="signal peptide" evidence="1">
    <location>
        <begin position="1"/>
        <end position="28"/>
    </location>
</feature>
<dbReference type="Proteomes" id="UP000001916">
    <property type="component" value="Chromosome"/>
</dbReference>
<dbReference type="STRING" id="526227.Mesil_2800"/>
<gene>
    <name evidence="2" type="ordered locus">Mesil_2800</name>
</gene>
<dbReference type="EMBL" id="CP002042">
    <property type="protein sequence ID" value="ADH64644.1"/>
    <property type="molecule type" value="Genomic_DNA"/>
</dbReference>
<dbReference type="eggNOG" id="COG3468">
    <property type="taxonomic scope" value="Bacteria"/>
</dbReference>
<protein>
    <submittedName>
        <fullName evidence="2">Uncharacterized protein</fullName>
    </submittedName>
</protein>
<name>D7BCR1_ALLS1</name>
<dbReference type="OrthoDB" id="9773411at2"/>
<dbReference type="TCDB" id="9.B.133.2.1">
    <property type="family name" value="the ice nucleation protein secretion system (inp-ss) family"/>
</dbReference>
<sequence length="1861" mass="200335">MTAQRKTLNALLLALCVLPLALGGVASAQKTDFPPQAPGVPVPSQAVDLVGIVPGDKLGWEINRYEARLLVSKPTQVELWLYSPGFDPKDYRSALREAQELGDERYDKGQGVLSASYSFAYFQQGQVLARKTYGLESHRWERFYSGRLEPGEYIFLSSFQGLGKNAFRLRVASQDPGAITIALNPTLKLEDIRLTRNVWMQAHDFQEVYTLEVQDEKGLRVGIYDGDGPEELELRLRNSDGRLSVLPVSGNQEWAYFQIERPGRYTILARPGPQAKQYSNTIGLQFSRWVQISPDGTLVVQDPGPVQVEVVDTAGHPVEAPYTLEGNAVRVVTLGALPSGYRFVRTEVSGGRVVGVDKAQLGFPGGTVRFVLQGPDPTPAQGTLKIQAVLVLPGVEVPYDLNLRVGERAVQLRGGLAALGLEPGDYPVKAEVLGAVVEGPEQVTLRAGETRTLTYRVRPQVALSLEPHELTLQPGQEATFTLSARTAFPDFLPADLELALPAGLEALSTTRLTAPLSASQSPTLAVRVRARERGTFTPEARLSPWGLAQTAQVTVRQPATFTLELAALKPAAAVGERSFYRLVVRNTGDLPGETVAELTPPPGLEVPPLSEKVRLAPGQSWTREFEGRITREAADTLISTARLADGSQATALVHVLRPQAVLKRSLTLAETSVPADAAIPGEELTVRLQVENRGLAPLTYTLTDTPPESVIPLENPQWQGQLQPGQTHQHTYRVRVAFGPEGEGQFRATLHGGGGDLAASDSLRRRLVGLEQVAEPGVVVAGGQATFKARLRNPLARPLTLTLRENPAAGLGLAASALQLTLGPGEAQELIFPAQPDQPGTLENQVSVWLGTTPAALPATASLRVKPVLEPIRLSTIELPFSQGGQGERLLITQRPPGGATYEPGSSRLDGLPLPDPKVDAEGRLYWELPAQPSGTLSYTLRHRDAIGELEEPTLTLKSGEREVFLQGRISFAQAEKAQPLQTQERSGYIREPRPGTVFRDDRIRAVVELPLGLTSELRLNGEAISAQSIGKAEYDEAKRTQRLEFYGLPLRPGANRLELRAGDLYDQVEVFLTGAPVRLEAHPLRLLADGRTPLEFELVALDALGLPSGFGPLTVATVGAEPLDPDAFPTEAGYQVFLKDGRATLRLKPRTTPGAVRLELAYNTLQSAAEFFVGGSRATLYQYQGSIGVRLGQGVEGLVSLRSGEAFGNARGYLELPLGQGSLQGALDATLGFEGGRPRLDSGLNQQIDPAGRFPLLGSGQEAKPALRSDDPVAIRYDEPGLSLGYYAESLNLPGVRNLPSVTALRGETRGDLSLKGFVALLPGATRTQEILPDGTRIYFLGEPVLAGSERVVLLEGQQETLLERLKDYTLDYPSGTLALAKPLWPSTPDFQKVRLRVTYAPAGARRDRLGFGAGLEYKSGGWKFGLGLAQLERLEWGAQIGYEAEGFSVQARYSYDGGSHFGLEGRLQRGEFEGQASLGVEGRVQGSARIAATLGLGSKIALEHRGEGQNQTALLYEQTLSPTFTVGGGLAYTWESGSLGALLRGRYEGSGASLQLTHTQPFRLGEQAVSRLDARYPLGANLDAEAGVSYTWGGGFSGALGLKQKLGMANLALSYQLPGASGEGNRARFGLEAPFPLDERWSLNLSAGYERSLSTGADGSAFGLAARYQSQDLSATAANEVAFQGGQAKLTLRGGVSGSLDPHQTLSLDATYQVLPTAEGRFTLAYALRGSDLTLLTYHRLQSGTERTLEGEAALGYHPSPSFQLRPSLAYRIQPDDGAGNTYQLGLGVTYYLGHSFGIGGALYRTFTPALGVAAWAWGLEGSYRILEGLWVAAGYNFGHGLTLREGFYLRLDVLGGSR</sequence>
<keyword evidence="1" id="KW-0732">Signal</keyword>
<dbReference type="RefSeq" id="WP_013159178.1">
    <property type="nucleotide sequence ID" value="NC_014212.1"/>
</dbReference>
<evidence type="ECO:0000313" key="3">
    <source>
        <dbReference type="Proteomes" id="UP000001916"/>
    </source>
</evidence>
<dbReference type="KEGG" id="msv:Mesil_2800"/>
<feature type="chain" id="PRO_5003092903" evidence="1">
    <location>
        <begin position="29"/>
        <end position="1861"/>
    </location>
</feature>
<evidence type="ECO:0000313" key="2">
    <source>
        <dbReference type="EMBL" id="ADH64644.1"/>
    </source>
</evidence>
<dbReference type="eggNOG" id="COG1470">
    <property type="taxonomic scope" value="Bacteria"/>
</dbReference>
<dbReference type="SUPFAM" id="SSF56935">
    <property type="entry name" value="Porins"/>
    <property type="match status" value="1"/>
</dbReference>
<proteinExistence type="predicted"/>
<reference evidence="2 3" key="1">
    <citation type="journal article" date="2010" name="Stand. Genomic Sci.">
        <title>Complete genome sequence of Meiothermus silvanus type strain (VI-R2).</title>
        <authorList>
            <person name="Sikorski J."/>
            <person name="Tindall B.J."/>
            <person name="Lowry S."/>
            <person name="Lucas S."/>
            <person name="Nolan M."/>
            <person name="Copeland A."/>
            <person name="Glavina Del Rio T."/>
            <person name="Tice H."/>
            <person name="Cheng J.F."/>
            <person name="Han C."/>
            <person name="Pitluck S."/>
            <person name="Liolios K."/>
            <person name="Ivanova N."/>
            <person name="Mavromatis K."/>
            <person name="Mikhailova N."/>
            <person name="Pati A."/>
            <person name="Goodwin L."/>
            <person name="Chen A."/>
            <person name="Palaniappan K."/>
            <person name="Land M."/>
            <person name="Hauser L."/>
            <person name="Chang Y.J."/>
            <person name="Jeffries C.D."/>
            <person name="Rohde M."/>
            <person name="Goker M."/>
            <person name="Woyke T."/>
            <person name="Bristow J."/>
            <person name="Eisen J.A."/>
            <person name="Markowitz V."/>
            <person name="Hugenholtz P."/>
            <person name="Kyrpides N.C."/>
            <person name="Klenk H.P."/>
            <person name="Lapidus A."/>
        </authorList>
    </citation>
    <scope>NUCLEOTIDE SEQUENCE [LARGE SCALE GENOMIC DNA]</scope>
    <source>
        <strain evidence="3">ATCC 700542 / DSM 9946 / VI-R2</strain>
    </source>
</reference>